<proteinExistence type="predicted"/>
<dbReference type="Proteomes" id="UP000799777">
    <property type="component" value="Unassembled WGS sequence"/>
</dbReference>
<keyword evidence="2" id="KW-0539">Nucleus</keyword>
<dbReference type="Pfam" id="PF11951">
    <property type="entry name" value="Fungal_trans_2"/>
    <property type="match status" value="1"/>
</dbReference>
<keyword evidence="3" id="KW-0732">Signal</keyword>
<comment type="caution">
    <text evidence="4">The sequence shown here is derived from an EMBL/GenBank/DDBJ whole genome shotgun (WGS) entry which is preliminary data.</text>
</comment>
<dbReference type="PANTHER" id="PTHR37534:SF39">
    <property type="entry name" value="TRANSCRIPTION FACTOR DOMAIN-CONTAINING PROTEIN"/>
    <property type="match status" value="1"/>
</dbReference>
<dbReference type="InterPro" id="IPR021858">
    <property type="entry name" value="Fun_TF"/>
</dbReference>
<gene>
    <name evidence="4" type="ORF">EK21DRAFT_58253</name>
</gene>
<dbReference type="AlphaFoldDB" id="A0A9P4HF42"/>
<evidence type="ECO:0000256" key="2">
    <source>
        <dbReference type="ARBA" id="ARBA00023242"/>
    </source>
</evidence>
<dbReference type="GO" id="GO:0045944">
    <property type="term" value="P:positive regulation of transcription by RNA polymerase II"/>
    <property type="evidence" value="ECO:0007669"/>
    <property type="project" value="TreeGrafter"/>
</dbReference>
<dbReference type="PANTHER" id="PTHR37534">
    <property type="entry name" value="TRANSCRIPTIONAL ACTIVATOR PROTEIN UGA3"/>
    <property type="match status" value="1"/>
</dbReference>
<evidence type="ECO:0000313" key="4">
    <source>
        <dbReference type="EMBL" id="KAF2033700.1"/>
    </source>
</evidence>
<dbReference type="EMBL" id="ML978165">
    <property type="protein sequence ID" value="KAF2033700.1"/>
    <property type="molecule type" value="Genomic_DNA"/>
</dbReference>
<dbReference type="GO" id="GO:0003700">
    <property type="term" value="F:DNA-binding transcription factor activity"/>
    <property type="evidence" value="ECO:0007669"/>
    <property type="project" value="TreeGrafter"/>
</dbReference>
<evidence type="ECO:0000256" key="3">
    <source>
        <dbReference type="SAM" id="SignalP"/>
    </source>
</evidence>
<protein>
    <submittedName>
        <fullName evidence="4">Uncharacterized protein</fullName>
    </submittedName>
</protein>
<dbReference type="GO" id="GO:0005634">
    <property type="term" value="C:nucleus"/>
    <property type="evidence" value="ECO:0007669"/>
    <property type="project" value="UniProtKB-SubCell"/>
</dbReference>
<sequence>MCEGVTHLAANLLLCILEMQHTGANTSCWVGYICGVKHVVDAVGNVEPSSGTDASLILGWVFYFDVMSRMTNRHWRTEHIEAVAEGLGYISDGSTGCKLQYIRARTLFARGVSDIANHAHPIVRLLAEVSETAMFSSDPRYLTNEYQQNLDDLRFRLENVSTRRVLLAGSAQDTPEHIQSLLGLTRLAGLIYLERVSRSFSGQSAKIDSWTQQALAILARLDSCFCPFALLVVSCETSQDEDRMIILDLFARMEKQPHLQSLLEAKALIQTAWNQQDLAEGEGLEYIHKINVVLSSREAVPSLI</sequence>
<dbReference type="GO" id="GO:0000976">
    <property type="term" value="F:transcription cis-regulatory region binding"/>
    <property type="evidence" value="ECO:0007669"/>
    <property type="project" value="TreeGrafter"/>
</dbReference>
<evidence type="ECO:0000256" key="1">
    <source>
        <dbReference type="ARBA" id="ARBA00004123"/>
    </source>
</evidence>
<accession>A0A9P4HF42</accession>
<name>A0A9P4HF42_9PLEO</name>
<feature type="chain" id="PRO_5040467021" evidence="3">
    <location>
        <begin position="25"/>
        <end position="304"/>
    </location>
</feature>
<comment type="subcellular location">
    <subcellularLocation>
        <location evidence="1">Nucleus</location>
    </subcellularLocation>
</comment>
<keyword evidence="5" id="KW-1185">Reference proteome</keyword>
<organism evidence="4 5">
    <name type="scientific">Setomelanomma holmii</name>
    <dbReference type="NCBI Taxonomy" id="210430"/>
    <lineage>
        <taxon>Eukaryota</taxon>
        <taxon>Fungi</taxon>
        <taxon>Dikarya</taxon>
        <taxon>Ascomycota</taxon>
        <taxon>Pezizomycotina</taxon>
        <taxon>Dothideomycetes</taxon>
        <taxon>Pleosporomycetidae</taxon>
        <taxon>Pleosporales</taxon>
        <taxon>Pleosporineae</taxon>
        <taxon>Phaeosphaeriaceae</taxon>
        <taxon>Setomelanomma</taxon>
    </lineage>
</organism>
<dbReference type="OrthoDB" id="5130013at2759"/>
<reference evidence="4" key="1">
    <citation type="journal article" date="2020" name="Stud. Mycol.">
        <title>101 Dothideomycetes genomes: a test case for predicting lifestyles and emergence of pathogens.</title>
        <authorList>
            <person name="Haridas S."/>
            <person name="Albert R."/>
            <person name="Binder M."/>
            <person name="Bloem J."/>
            <person name="Labutti K."/>
            <person name="Salamov A."/>
            <person name="Andreopoulos B."/>
            <person name="Baker S."/>
            <person name="Barry K."/>
            <person name="Bills G."/>
            <person name="Bluhm B."/>
            <person name="Cannon C."/>
            <person name="Castanera R."/>
            <person name="Culley D."/>
            <person name="Daum C."/>
            <person name="Ezra D."/>
            <person name="Gonzalez J."/>
            <person name="Henrissat B."/>
            <person name="Kuo A."/>
            <person name="Liang C."/>
            <person name="Lipzen A."/>
            <person name="Lutzoni F."/>
            <person name="Magnuson J."/>
            <person name="Mondo S."/>
            <person name="Nolan M."/>
            <person name="Ohm R."/>
            <person name="Pangilinan J."/>
            <person name="Park H.-J."/>
            <person name="Ramirez L."/>
            <person name="Alfaro M."/>
            <person name="Sun H."/>
            <person name="Tritt A."/>
            <person name="Yoshinaga Y."/>
            <person name="Zwiers L.-H."/>
            <person name="Turgeon B."/>
            <person name="Goodwin S."/>
            <person name="Spatafora J."/>
            <person name="Crous P."/>
            <person name="Grigoriev I."/>
        </authorList>
    </citation>
    <scope>NUCLEOTIDE SEQUENCE</scope>
    <source>
        <strain evidence="4">CBS 110217</strain>
    </source>
</reference>
<evidence type="ECO:0000313" key="5">
    <source>
        <dbReference type="Proteomes" id="UP000799777"/>
    </source>
</evidence>
<feature type="signal peptide" evidence="3">
    <location>
        <begin position="1"/>
        <end position="24"/>
    </location>
</feature>